<dbReference type="PANTHER" id="PTHR47691">
    <property type="entry name" value="REGULATOR-RELATED"/>
    <property type="match status" value="1"/>
</dbReference>
<protein>
    <recommendedName>
        <fullName evidence="4">NB-ARC domain-containing protein</fullName>
    </recommendedName>
</protein>
<dbReference type="EMBL" id="JAERRJ010000026">
    <property type="protein sequence ID" value="MBL1080215.1"/>
    <property type="molecule type" value="Genomic_DNA"/>
</dbReference>
<dbReference type="InterPro" id="IPR011990">
    <property type="entry name" value="TPR-like_helical_dom_sf"/>
</dbReference>
<organism evidence="2 3">
    <name type="scientific">Nocardia acididurans</name>
    <dbReference type="NCBI Taxonomy" id="2802282"/>
    <lineage>
        <taxon>Bacteria</taxon>
        <taxon>Bacillati</taxon>
        <taxon>Actinomycetota</taxon>
        <taxon>Actinomycetes</taxon>
        <taxon>Mycobacteriales</taxon>
        <taxon>Nocardiaceae</taxon>
        <taxon>Nocardia</taxon>
    </lineage>
</organism>
<keyword evidence="3" id="KW-1185">Reference proteome</keyword>
<accession>A0ABS1MJJ0</accession>
<dbReference type="SUPFAM" id="SSF48452">
    <property type="entry name" value="TPR-like"/>
    <property type="match status" value="1"/>
</dbReference>
<reference evidence="2 3" key="1">
    <citation type="submission" date="2021-01" db="EMBL/GenBank/DDBJ databases">
        <title>WGS of actinomycetes isolated from Thailand.</title>
        <authorList>
            <person name="Thawai C."/>
        </authorList>
    </citation>
    <scope>NUCLEOTIDE SEQUENCE [LARGE SCALE GENOMIC DNA]</scope>
    <source>
        <strain evidence="2 3">LPG 2</strain>
    </source>
</reference>
<comment type="caution">
    <text evidence="2">The sequence shown here is derived from an EMBL/GenBank/DDBJ whole genome shotgun (WGS) entry which is preliminary data.</text>
</comment>
<dbReference type="SMART" id="SM00028">
    <property type="entry name" value="TPR"/>
    <property type="match status" value="3"/>
</dbReference>
<gene>
    <name evidence="2" type="ORF">JK358_38055</name>
</gene>
<feature type="repeat" description="TPR" evidence="1">
    <location>
        <begin position="489"/>
        <end position="522"/>
    </location>
</feature>
<sequence length="659" mass="71217">MAPPPGTFIDRTDLLDEVRRLAASERDGPAIITFTGLSGSGKTAFLRHCAVALRESFDIALSVDFAQLLHEGAVPMADVLAGLLGDLRVDERWIPVDLAGRHRRYLAVTEGRRVLLLLDGVSDAAQVLVLLPNSASALVVVAGEVDLDELTAEGAVPYRMSGLDEGYGAELLTRICADRLVVAEPEQIRRLVSLVDGSPRAIRVLAAQVRSRRGLSVQQLIAELEQELDGATAEGARTKVGDELTELFDAVYHRLSPAAARVYRLVGDLPAGRWSARAIAAACNTSVDKIEPLIRTLVDADLLAEVGDDEHLMPGLVRLHARRIAALDETAEDLNAGAVRAMTVVVQDAVAADRAVVSDRFRVGEPLAPSAGPSFDSARAAMAWFTQRHPELLGVARRASAQRARGLVSRLFQAAWPFYSNSPLYLQQWLEFADLAVTDAEAGGDSAMVARMLCQRARGHIENKDFTSAGGDLARAMELGRAVGGSLLASVLDFMGQFEYRQGHFAAALACFEEALALNEQLGDRRGIALQSQFRGRCLGRLDRGAEALVALDRADESIAPFNDARTSSRISYSRAEVLITLGKDAEAVASLHDSIDLAAGLGQTMLFARPLELLAEIAERLGDRDAECRYVEKVVALHRDSGSPELEQWVDRLARLTE</sequence>
<evidence type="ECO:0008006" key="4">
    <source>
        <dbReference type="Google" id="ProtNLM"/>
    </source>
</evidence>
<dbReference type="Gene3D" id="3.40.50.300">
    <property type="entry name" value="P-loop containing nucleotide triphosphate hydrolases"/>
    <property type="match status" value="1"/>
</dbReference>
<name>A0ABS1MJJ0_9NOCA</name>
<dbReference type="SUPFAM" id="SSF52540">
    <property type="entry name" value="P-loop containing nucleoside triphosphate hydrolases"/>
    <property type="match status" value="1"/>
</dbReference>
<dbReference type="InterPro" id="IPR019734">
    <property type="entry name" value="TPR_rpt"/>
</dbReference>
<evidence type="ECO:0000256" key="1">
    <source>
        <dbReference type="PROSITE-ProRule" id="PRU00339"/>
    </source>
</evidence>
<evidence type="ECO:0000313" key="3">
    <source>
        <dbReference type="Proteomes" id="UP000602198"/>
    </source>
</evidence>
<dbReference type="Proteomes" id="UP000602198">
    <property type="component" value="Unassembled WGS sequence"/>
</dbReference>
<dbReference type="RefSeq" id="WP_201958536.1">
    <property type="nucleotide sequence ID" value="NZ_JAERRJ010000026.1"/>
</dbReference>
<dbReference type="InterPro" id="IPR027417">
    <property type="entry name" value="P-loop_NTPase"/>
</dbReference>
<evidence type="ECO:0000313" key="2">
    <source>
        <dbReference type="EMBL" id="MBL1080215.1"/>
    </source>
</evidence>
<dbReference type="PROSITE" id="PS50005">
    <property type="entry name" value="TPR"/>
    <property type="match status" value="1"/>
</dbReference>
<keyword evidence="1" id="KW-0802">TPR repeat</keyword>
<dbReference type="PANTHER" id="PTHR47691:SF3">
    <property type="entry name" value="HTH-TYPE TRANSCRIPTIONAL REGULATOR RV0890C-RELATED"/>
    <property type="match status" value="1"/>
</dbReference>
<proteinExistence type="predicted"/>
<dbReference type="Gene3D" id="1.25.40.10">
    <property type="entry name" value="Tetratricopeptide repeat domain"/>
    <property type="match status" value="1"/>
</dbReference>